<dbReference type="Proteomes" id="UP001152799">
    <property type="component" value="Chromosome 2"/>
</dbReference>
<sequence>MEDMGKNDQPKEKVTTIVISDNTDSSSTNQSRKSDFACGSRKRRLSRDSEEDQIPSSNKRRRINSSSGKNTEAKKIAKPTVVQTKSHPRGNASRKKVKEIPTIEDKKITKENKKQLDYLAQFGKNFYCPANKNCTGLRPIYIDGSNVAFSHGHHEQFSARGLKICIDYFLNRGHDVRAFIPKYRLKNAESSDQKLLNELVKKKLVIITPTLFIKNQQRSPYDDWYIVQTAAANGGIIVSSDNFQDIVEMNPNLRMVVEERRLVPTFIDDMLIFPMDPHGNRENDFEDFLKF</sequence>
<dbReference type="PANTHER" id="PTHR12876:SF35">
    <property type="entry name" value="LD08718P-RELATED"/>
    <property type="match status" value="1"/>
</dbReference>
<dbReference type="PANTHER" id="PTHR12876">
    <property type="entry name" value="N4BP1-RELATED"/>
    <property type="match status" value="1"/>
</dbReference>
<dbReference type="GO" id="GO:0003729">
    <property type="term" value="F:mRNA binding"/>
    <property type="evidence" value="ECO:0007669"/>
    <property type="project" value="TreeGrafter"/>
</dbReference>
<feature type="compositionally biased region" description="Basic and acidic residues" evidence="1">
    <location>
        <begin position="1"/>
        <end position="14"/>
    </location>
</feature>
<dbReference type="AlphaFoldDB" id="A0A9N9QGR2"/>
<feature type="region of interest" description="Disordered" evidence="1">
    <location>
        <begin position="1"/>
        <end position="98"/>
    </location>
</feature>
<gene>
    <name evidence="3" type="ORF">CEUTPL_LOCUS4839</name>
</gene>
<dbReference type="Pfam" id="PF11977">
    <property type="entry name" value="RNase_Zc3h12a"/>
    <property type="match status" value="1"/>
</dbReference>
<dbReference type="EMBL" id="OU892278">
    <property type="protein sequence ID" value="CAG9764195.1"/>
    <property type="molecule type" value="Genomic_DNA"/>
</dbReference>
<dbReference type="OrthoDB" id="392925at2759"/>
<dbReference type="GO" id="GO:0005634">
    <property type="term" value="C:nucleus"/>
    <property type="evidence" value="ECO:0007669"/>
    <property type="project" value="TreeGrafter"/>
</dbReference>
<evidence type="ECO:0000313" key="4">
    <source>
        <dbReference type="Proteomes" id="UP001152799"/>
    </source>
</evidence>
<dbReference type="FunFam" id="3.40.50.11980:FF:000001">
    <property type="entry name" value="ZC3H12A isoform 1"/>
    <property type="match status" value="1"/>
</dbReference>
<dbReference type="Gene3D" id="3.40.50.11980">
    <property type="match status" value="1"/>
</dbReference>
<keyword evidence="4" id="KW-1185">Reference proteome</keyword>
<proteinExistence type="predicted"/>
<feature type="compositionally biased region" description="Basic residues" evidence="1">
    <location>
        <begin position="86"/>
        <end position="97"/>
    </location>
</feature>
<accession>A0A9N9QGR2</accession>
<reference evidence="3" key="1">
    <citation type="submission" date="2022-01" db="EMBL/GenBank/DDBJ databases">
        <authorList>
            <person name="King R."/>
        </authorList>
    </citation>
    <scope>NUCLEOTIDE SEQUENCE</scope>
</reference>
<organism evidence="3 4">
    <name type="scientific">Ceutorhynchus assimilis</name>
    <name type="common">cabbage seed weevil</name>
    <dbReference type="NCBI Taxonomy" id="467358"/>
    <lineage>
        <taxon>Eukaryota</taxon>
        <taxon>Metazoa</taxon>
        <taxon>Ecdysozoa</taxon>
        <taxon>Arthropoda</taxon>
        <taxon>Hexapoda</taxon>
        <taxon>Insecta</taxon>
        <taxon>Pterygota</taxon>
        <taxon>Neoptera</taxon>
        <taxon>Endopterygota</taxon>
        <taxon>Coleoptera</taxon>
        <taxon>Polyphaga</taxon>
        <taxon>Cucujiformia</taxon>
        <taxon>Curculionidae</taxon>
        <taxon>Ceutorhynchinae</taxon>
        <taxon>Ceutorhynchus</taxon>
    </lineage>
</organism>
<dbReference type="GO" id="GO:0004521">
    <property type="term" value="F:RNA endonuclease activity"/>
    <property type="evidence" value="ECO:0007669"/>
    <property type="project" value="TreeGrafter"/>
</dbReference>
<protein>
    <recommendedName>
        <fullName evidence="2">RNase NYN domain-containing protein</fullName>
    </recommendedName>
</protein>
<dbReference type="InterPro" id="IPR021869">
    <property type="entry name" value="RNase_Zc3h12_NYN"/>
</dbReference>
<feature type="domain" description="RNase NYN" evidence="2">
    <location>
        <begin position="137"/>
        <end position="284"/>
    </location>
</feature>
<dbReference type="InterPro" id="IPR051101">
    <property type="entry name" value="ZC3H12/N4BP1_RNase_Reg"/>
</dbReference>
<name>A0A9N9QGR2_9CUCU</name>
<feature type="compositionally biased region" description="Low complexity" evidence="1">
    <location>
        <begin position="15"/>
        <end position="29"/>
    </location>
</feature>
<dbReference type="GO" id="GO:0036464">
    <property type="term" value="C:cytoplasmic ribonucleoprotein granule"/>
    <property type="evidence" value="ECO:0007669"/>
    <property type="project" value="TreeGrafter"/>
</dbReference>
<evidence type="ECO:0000256" key="1">
    <source>
        <dbReference type="SAM" id="MobiDB-lite"/>
    </source>
</evidence>
<evidence type="ECO:0000259" key="2">
    <source>
        <dbReference type="Pfam" id="PF11977"/>
    </source>
</evidence>
<dbReference type="CDD" id="cd18719">
    <property type="entry name" value="PIN_Zc3h12a-N4BP1-like"/>
    <property type="match status" value="1"/>
</dbReference>
<evidence type="ECO:0000313" key="3">
    <source>
        <dbReference type="EMBL" id="CAG9764195.1"/>
    </source>
</evidence>